<keyword evidence="2" id="KW-0378">Hydrolase</keyword>
<dbReference type="InterPro" id="IPR029058">
    <property type="entry name" value="AB_hydrolase_fold"/>
</dbReference>
<proteinExistence type="predicted"/>
<name>A0AAD4KTD5_9EURO</name>
<dbReference type="RefSeq" id="XP_046074264.1">
    <property type="nucleotide sequence ID" value="XM_046209361.1"/>
</dbReference>
<keyword evidence="1" id="KW-0472">Membrane</keyword>
<gene>
    <name evidence="2" type="ORF">BGW36DRAFT_131227</name>
</gene>
<keyword evidence="3" id="KW-1185">Reference proteome</keyword>
<dbReference type="PANTHER" id="PTHR12277:SF64">
    <property type="entry name" value="SUPERFAMILY HYDROLASE, PUTATIVE (AFU_ORTHOLOGUE AFUA_3G01760)-RELATED"/>
    <property type="match status" value="1"/>
</dbReference>
<evidence type="ECO:0000256" key="1">
    <source>
        <dbReference type="SAM" id="Phobius"/>
    </source>
</evidence>
<accession>A0AAD4KTD5</accession>
<dbReference type="AlphaFoldDB" id="A0AAD4KTD5"/>
<dbReference type="PANTHER" id="PTHR12277">
    <property type="entry name" value="ALPHA/BETA HYDROLASE DOMAIN-CONTAINING PROTEIN"/>
    <property type="match status" value="1"/>
</dbReference>
<dbReference type="Gene3D" id="3.40.50.1820">
    <property type="entry name" value="alpha/beta hydrolase"/>
    <property type="match status" value="1"/>
</dbReference>
<dbReference type="GO" id="GO:0016020">
    <property type="term" value="C:membrane"/>
    <property type="evidence" value="ECO:0007669"/>
    <property type="project" value="TreeGrafter"/>
</dbReference>
<comment type="caution">
    <text evidence="2">The sequence shown here is derived from an EMBL/GenBank/DDBJ whole genome shotgun (WGS) entry which is preliminary data.</text>
</comment>
<dbReference type="SUPFAM" id="SSF53474">
    <property type="entry name" value="alpha/beta-Hydrolases"/>
    <property type="match status" value="1"/>
</dbReference>
<organism evidence="2 3">
    <name type="scientific">Talaromyces proteolyticus</name>
    <dbReference type="NCBI Taxonomy" id="1131652"/>
    <lineage>
        <taxon>Eukaryota</taxon>
        <taxon>Fungi</taxon>
        <taxon>Dikarya</taxon>
        <taxon>Ascomycota</taxon>
        <taxon>Pezizomycotina</taxon>
        <taxon>Eurotiomycetes</taxon>
        <taxon>Eurotiomycetidae</taxon>
        <taxon>Eurotiales</taxon>
        <taxon>Trichocomaceae</taxon>
        <taxon>Talaromyces</taxon>
        <taxon>Talaromyces sect. Bacilispori</taxon>
    </lineage>
</organism>
<reference evidence="2" key="1">
    <citation type="submission" date="2021-12" db="EMBL/GenBank/DDBJ databases">
        <title>Convergent genome expansion in fungi linked to evolution of root-endophyte symbiosis.</title>
        <authorList>
            <consortium name="DOE Joint Genome Institute"/>
            <person name="Ke Y.-H."/>
            <person name="Bonito G."/>
            <person name="Liao H.-L."/>
            <person name="Looney B."/>
            <person name="Rojas-Flechas A."/>
            <person name="Nash J."/>
            <person name="Hameed K."/>
            <person name="Schadt C."/>
            <person name="Martin F."/>
            <person name="Crous P.W."/>
            <person name="Miettinen O."/>
            <person name="Magnuson J.K."/>
            <person name="Labbe J."/>
            <person name="Jacobson D."/>
            <person name="Doktycz M.J."/>
            <person name="Veneault-Fourrey C."/>
            <person name="Kuo A."/>
            <person name="Mondo S."/>
            <person name="Calhoun S."/>
            <person name="Riley R."/>
            <person name="Ohm R."/>
            <person name="LaButti K."/>
            <person name="Andreopoulos B."/>
            <person name="Pangilinan J."/>
            <person name="Nolan M."/>
            <person name="Tritt A."/>
            <person name="Clum A."/>
            <person name="Lipzen A."/>
            <person name="Daum C."/>
            <person name="Barry K."/>
            <person name="Grigoriev I.V."/>
            <person name="Vilgalys R."/>
        </authorList>
    </citation>
    <scope>NUCLEOTIDE SEQUENCE</scope>
    <source>
        <strain evidence="2">PMI_201</strain>
    </source>
</reference>
<dbReference type="EMBL" id="JAJTJA010000004">
    <property type="protein sequence ID" value="KAH8700558.1"/>
    <property type="molecule type" value="Genomic_DNA"/>
</dbReference>
<feature type="transmembrane region" description="Helical" evidence="1">
    <location>
        <begin position="54"/>
        <end position="79"/>
    </location>
</feature>
<dbReference type="Proteomes" id="UP001201262">
    <property type="component" value="Unassembled WGS sequence"/>
</dbReference>
<dbReference type="GO" id="GO:0008474">
    <property type="term" value="F:palmitoyl-(protein) hydrolase activity"/>
    <property type="evidence" value="ECO:0007669"/>
    <property type="project" value="TreeGrafter"/>
</dbReference>
<protein>
    <submittedName>
        <fullName evidence="2">Alpha/Beta hydrolase protein</fullName>
    </submittedName>
</protein>
<dbReference type="GeneID" id="70239648"/>
<evidence type="ECO:0000313" key="3">
    <source>
        <dbReference type="Proteomes" id="UP001201262"/>
    </source>
</evidence>
<evidence type="ECO:0000313" key="2">
    <source>
        <dbReference type="EMBL" id="KAH8700558.1"/>
    </source>
</evidence>
<sequence length="396" mass="44830">MHAARVRLLNIRGGAYSGLRTHNHCCRTAYAWKFNHVDKCPQVRVSPLLQRRSLAGLALPVFLLPPVFFVGLVVTLWTYKSFMMVLFQNKIIYMRNLPPLSRQEKVESYTNQCHPVRWIERQTRASDGTLLAVLQGAVDLKRHTEIGKDEEHLVVLYFQGNASSMPPRLPFLSDTLNLVQKSLIAKATHNTSMKISLVALSYRGYWKSHGRPSGKGIELDAQAGLQWILQNYKNAKTLRIVLWGQSIGGGVATTTAAHYLESKNLKDPKPLLITGMILETPFTSVRDLLVAFYPQKWLPYRYLTPFLRSHWDSEDALRRIANTNDRQKPKVLLLEGGKDEIVPQGQAKRLEDLCTSLHLPVKRVTVAGALHNETSIKYEGRKAIAGFLLRQIDCEA</sequence>
<keyword evidence="1" id="KW-1133">Transmembrane helix</keyword>
<keyword evidence="1" id="KW-0812">Transmembrane</keyword>